<proteinExistence type="predicted"/>
<dbReference type="Proteomes" id="UP000183952">
    <property type="component" value="Unassembled WGS sequence"/>
</dbReference>
<dbReference type="InterPro" id="IPR026870">
    <property type="entry name" value="Zinc_ribbon_dom"/>
</dbReference>
<dbReference type="Pfam" id="PF13240">
    <property type="entry name" value="Zn_Ribbon_1"/>
    <property type="match status" value="1"/>
</dbReference>
<dbReference type="OrthoDB" id="1911875at2"/>
<evidence type="ECO:0000259" key="1">
    <source>
        <dbReference type="Pfam" id="PF13240"/>
    </source>
</evidence>
<reference evidence="2 3" key="1">
    <citation type="submission" date="2016-11" db="EMBL/GenBank/DDBJ databases">
        <authorList>
            <person name="Jaros S."/>
            <person name="Januszkiewicz K."/>
            <person name="Wedrychowicz H."/>
        </authorList>
    </citation>
    <scope>NUCLEOTIDE SEQUENCE [LARGE SCALE GENOMIC DNA]</scope>
    <source>
        <strain evidence="2 3">DSM 3090</strain>
    </source>
</reference>
<feature type="domain" description="Zinc-ribbon" evidence="1">
    <location>
        <begin position="117"/>
        <end position="138"/>
    </location>
</feature>
<dbReference type="EMBL" id="FRAD01000007">
    <property type="protein sequence ID" value="SHJ82220.1"/>
    <property type="molecule type" value="Genomic_DNA"/>
</dbReference>
<protein>
    <submittedName>
        <fullName evidence="2">Zinc-ribbon domain-containing protein</fullName>
    </submittedName>
</protein>
<dbReference type="STRING" id="1121331.SAMN02745248_01036"/>
<dbReference type="RefSeq" id="WP_072903070.1">
    <property type="nucleotide sequence ID" value="NZ_FRAD01000007.1"/>
</dbReference>
<keyword evidence="3" id="KW-1185">Reference proteome</keyword>
<gene>
    <name evidence="2" type="ORF">SAMN02745248_01036</name>
</gene>
<evidence type="ECO:0000313" key="2">
    <source>
        <dbReference type="EMBL" id="SHJ82220.1"/>
    </source>
</evidence>
<name>A0A1M6MFW6_9CLOT</name>
<organism evidence="2 3">
    <name type="scientific">Hathewaya proteolytica DSM 3090</name>
    <dbReference type="NCBI Taxonomy" id="1121331"/>
    <lineage>
        <taxon>Bacteria</taxon>
        <taxon>Bacillati</taxon>
        <taxon>Bacillota</taxon>
        <taxon>Clostridia</taxon>
        <taxon>Eubacteriales</taxon>
        <taxon>Clostridiaceae</taxon>
        <taxon>Hathewaya</taxon>
    </lineage>
</organism>
<sequence length="173" mass="19155">MSIFNKDTFIDTVSKISNTAVGAAESVVKATKDGASTVAKKSGGIIEISKLNSCISEENEEIEKLYTAIGKQIYSKLDRILCADPEILNLCNEIKDRQLSISMMKEKILELKNIVICSNCNTRLKDNISFCPFCGTKLTKEDFSDIATSIPETLSNNEVSEEKNTLDNKNIKF</sequence>
<evidence type="ECO:0000313" key="3">
    <source>
        <dbReference type="Proteomes" id="UP000183952"/>
    </source>
</evidence>
<accession>A0A1M6MFW6</accession>
<dbReference type="AlphaFoldDB" id="A0A1M6MFW6"/>